<feature type="compositionally biased region" description="Acidic residues" evidence="1">
    <location>
        <begin position="44"/>
        <end position="59"/>
    </location>
</feature>
<evidence type="ECO:0000313" key="2">
    <source>
        <dbReference type="EMBL" id="VDP62608.1"/>
    </source>
</evidence>
<accession>A0A3P8FSE2</accession>
<reference evidence="2 3" key="1">
    <citation type="submission" date="2018-11" db="EMBL/GenBank/DDBJ databases">
        <authorList>
            <consortium name="Pathogen Informatics"/>
        </authorList>
    </citation>
    <scope>NUCLEOTIDE SEQUENCE [LARGE SCALE GENOMIC DNA]</scope>
</reference>
<gene>
    <name evidence="2" type="ORF">HPBE_LOCUS27310</name>
</gene>
<evidence type="ECO:0000313" key="3">
    <source>
        <dbReference type="Proteomes" id="UP000050761"/>
    </source>
</evidence>
<organism evidence="3 4">
    <name type="scientific">Heligmosomoides polygyrus</name>
    <name type="common">Parasitic roundworm</name>
    <dbReference type="NCBI Taxonomy" id="6339"/>
    <lineage>
        <taxon>Eukaryota</taxon>
        <taxon>Metazoa</taxon>
        <taxon>Ecdysozoa</taxon>
        <taxon>Nematoda</taxon>
        <taxon>Chromadorea</taxon>
        <taxon>Rhabditida</taxon>
        <taxon>Rhabditina</taxon>
        <taxon>Rhabditomorpha</taxon>
        <taxon>Strongyloidea</taxon>
        <taxon>Heligmosomidae</taxon>
        <taxon>Heligmosomoides</taxon>
    </lineage>
</organism>
<accession>A0A183GX91</accession>
<name>A0A183GX91_HELPZ</name>
<reference evidence="4" key="2">
    <citation type="submission" date="2019-09" db="UniProtKB">
        <authorList>
            <consortium name="WormBaseParasite"/>
        </authorList>
    </citation>
    <scope>IDENTIFICATION</scope>
</reference>
<protein>
    <submittedName>
        <fullName evidence="2 4">Uncharacterized protein</fullName>
    </submittedName>
</protein>
<dbReference type="EMBL" id="UZAH01042959">
    <property type="protein sequence ID" value="VDP62608.1"/>
    <property type="molecule type" value="Genomic_DNA"/>
</dbReference>
<feature type="region of interest" description="Disordered" evidence="1">
    <location>
        <begin position="39"/>
        <end position="59"/>
    </location>
</feature>
<dbReference type="Proteomes" id="UP000050761">
    <property type="component" value="Unassembled WGS sequence"/>
</dbReference>
<dbReference type="WBParaSite" id="HPBE_0002731101-mRNA-1">
    <property type="protein sequence ID" value="HPBE_0002731101-mRNA-1"/>
    <property type="gene ID" value="HPBE_0002731101"/>
</dbReference>
<dbReference type="AlphaFoldDB" id="A0A183GX91"/>
<evidence type="ECO:0000313" key="4">
    <source>
        <dbReference type="WBParaSite" id="HPBE_0002731101-mRNA-1"/>
    </source>
</evidence>
<proteinExistence type="predicted"/>
<sequence>MGSVSRKAAHCGGTDCARDIIRILCLAATELNYCALDNNGSNDNEVDANEEDGLEDEEGLVVGPEEELKGELDEEIRHVFSSADSKEIAKRL</sequence>
<evidence type="ECO:0000256" key="1">
    <source>
        <dbReference type="SAM" id="MobiDB-lite"/>
    </source>
</evidence>
<keyword evidence="3" id="KW-1185">Reference proteome</keyword>